<dbReference type="Proteomes" id="UP000248887">
    <property type="component" value="Unassembled WGS sequence"/>
</dbReference>
<evidence type="ECO:0000313" key="2">
    <source>
        <dbReference type="EMBL" id="PZQ79292.1"/>
    </source>
</evidence>
<name>A0A2W5QPU5_ANCNO</name>
<comment type="caution">
    <text evidence="2">The sequence shown here is derived from an EMBL/GenBank/DDBJ whole genome shotgun (WGS) entry which is preliminary data.</text>
</comment>
<reference evidence="2 3" key="1">
    <citation type="submission" date="2017-08" db="EMBL/GenBank/DDBJ databases">
        <title>Infants hospitalized years apart are colonized by the same room-sourced microbial strains.</title>
        <authorList>
            <person name="Brooks B."/>
            <person name="Olm M.R."/>
            <person name="Firek B.A."/>
            <person name="Baker R."/>
            <person name="Thomas B.C."/>
            <person name="Morowitz M.J."/>
            <person name="Banfield J.F."/>
        </authorList>
    </citation>
    <scope>NUCLEOTIDE SEQUENCE [LARGE SCALE GENOMIC DNA]</scope>
    <source>
        <strain evidence="2">S2_005_001_R2_27</strain>
    </source>
</reference>
<accession>A0A2W5QPU5</accession>
<dbReference type="AlphaFoldDB" id="A0A2W5QPU5"/>
<gene>
    <name evidence="2" type="ORF">DI549_20520</name>
</gene>
<organism evidence="2 3">
    <name type="scientific">Ancylobacter novellus</name>
    <name type="common">Thiobacillus novellus</name>
    <dbReference type="NCBI Taxonomy" id="921"/>
    <lineage>
        <taxon>Bacteria</taxon>
        <taxon>Pseudomonadati</taxon>
        <taxon>Pseudomonadota</taxon>
        <taxon>Alphaproteobacteria</taxon>
        <taxon>Hyphomicrobiales</taxon>
        <taxon>Xanthobacteraceae</taxon>
        <taxon>Ancylobacter</taxon>
    </lineage>
</organism>
<evidence type="ECO:0000259" key="1">
    <source>
        <dbReference type="SMART" id="SM00959"/>
    </source>
</evidence>
<dbReference type="SMART" id="SM00959">
    <property type="entry name" value="Rho_N"/>
    <property type="match status" value="1"/>
</dbReference>
<dbReference type="GO" id="GO:0006353">
    <property type="term" value="P:DNA-templated transcription termination"/>
    <property type="evidence" value="ECO:0007669"/>
    <property type="project" value="InterPro"/>
</dbReference>
<proteinExistence type="predicted"/>
<dbReference type="EMBL" id="QFQD01000094">
    <property type="protein sequence ID" value="PZQ79292.1"/>
    <property type="molecule type" value="Genomic_DNA"/>
</dbReference>
<feature type="domain" description="Rho termination factor-like N-terminal" evidence="1">
    <location>
        <begin position="96"/>
        <end position="135"/>
    </location>
</feature>
<sequence length="135" mass="14648">MYKVIAECVDDRTGRRYKAGENFDPPPSPAQAKRLQKAGCVEESDETLPVDKMSNAALIGELLEHGRAELTGRSRDDLMAAVTAARRRAEDGDEGGLDTKTVAELRKYAEENGIELTAETTKKADIIAAIEKAKG</sequence>
<protein>
    <recommendedName>
        <fullName evidence="1">Rho termination factor-like N-terminal domain-containing protein</fullName>
    </recommendedName>
</protein>
<evidence type="ECO:0000313" key="3">
    <source>
        <dbReference type="Proteomes" id="UP000248887"/>
    </source>
</evidence>
<dbReference type="Pfam" id="PF07498">
    <property type="entry name" value="Rho_N"/>
    <property type="match status" value="1"/>
</dbReference>
<dbReference type="InterPro" id="IPR011112">
    <property type="entry name" value="Rho-like_N"/>
</dbReference>